<dbReference type="Gene3D" id="3.40.640.10">
    <property type="entry name" value="Type I PLP-dependent aspartate aminotransferase-like (Major domain)"/>
    <property type="match status" value="1"/>
</dbReference>
<dbReference type="GO" id="GO:0008483">
    <property type="term" value="F:transaminase activity"/>
    <property type="evidence" value="ECO:0007669"/>
    <property type="project" value="UniProtKB-KW"/>
</dbReference>
<dbReference type="InterPro" id="IPR036390">
    <property type="entry name" value="WH_DNA-bd_sf"/>
</dbReference>
<dbReference type="InterPro" id="IPR015422">
    <property type="entry name" value="PyrdxlP-dep_Trfase_small"/>
</dbReference>
<dbReference type="InterPro" id="IPR015424">
    <property type="entry name" value="PyrdxlP-dep_Trfase"/>
</dbReference>
<dbReference type="Gene3D" id="3.90.1150.10">
    <property type="entry name" value="Aspartate Aminotransferase, domain 1"/>
    <property type="match status" value="1"/>
</dbReference>
<evidence type="ECO:0000256" key="3">
    <source>
        <dbReference type="ARBA" id="ARBA00023015"/>
    </source>
</evidence>
<evidence type="ECO:0000256" key="1">
    <source>
        <dbReference type="ARBA" id="ARBA00005384"/>
    </source>
</evidence>
<keyword evidence="7" id="KW-0808">Transferase</keyword>
<dbReference type="InterPro" id="IPR036388">
    <property type="entry name" value="WH-like_DNA-bd_sf"/>
</dbReference>
<dbReference type="Pfam" id="PF00392">
    <property type="entry name" value="GntR"/>
    <property type="match status" value="1"/>
</dbReference>
<dbReference type="SUPFAM" id="SSF46785">
    <property type="entry name" value="Winged helix' DNA-binding domain"/>
    <property type="match status" value="1"/>
</dbReference>
<dbReference type="PANTHER" id="PTHR46577:SF1">
    <property type="entry name" value="HTH-TYPE TRANSCRIPTIONAL REGULATORY PROTEIN GABR"/>
    <property type="match status" value="1"/>
</dbReference>
<dbReference type="GO" id="GO:0003700">
    <property type="term" value="F:DNA-binding transcription factor activity"/>
    <property type="evidence" value="ECO:0007669"/>
    <property type="project" value="InterPro"/>
</dbReference>
<dbReference type="GO" id="GO:0003677">
    <property type="term" value="F:DNA binding"/>
    <property type="evidence" value="ECO:0007669"/>
    <property type="project" value="UniProtKB-KW"/>
</dbReference>
<accession>A0A285PBS1</accession>
<reference evidence="7 8" key="1">
    <citation type="submission" date="2017-09" db="EMBL/GenBank/DDBJ databases">
        <authorList>
            <person name="Ehlers B."/>
            <person name="Leendertz F.H."/>
        </authorList>
    </citation>
    <scope>NUCLEOTIDE SEQUENCE [LARGE SCALE GENOMIC DNA]</scope>
    <source>
        <strain evidence="7 8">DSM 18289</strain>
    </source>
</reference>
<keyword evidence="4 7" id="KW-0238">DNA-binding</keyword>
<evidence type="ECO:0000256" key="4">
    <source>
        <dbReference type="ARBA" id="ARBA00023125"/>
    </source>
</evidence>
<dbReference type="SMART" id="SM00345">
    <property type="entry name" value="HTH_GNTR"/>
    <property type="match status" value="1"/>
</dbReference>
<dbReference type="AlphaFoldDB" id="A0A285PBS1"/>
<gene>
    <name evidence="7" type="ORF">SAMN06265368_2262</name>
</gene>
<dbReference type="PROSITE" id="PS50949">
    <property type="entry name" value="HTH_GNTR"/>
    <property type="match status" value="1"/>
</dbReference>
<evidence type="ECO:0000313" key="7">
    <source>
        <dbReference type="EMBL" id="SNZ19182.1"/>
    </source>
</evidence>
<evidence type="ECO:0000313" key="8">
    <source>
        <dbReference type="Proteomes" id="UP000219439"/>
    </source>
</evidence>
<dbReference type="Pfam" id="PF00155">
    <property type="entry name" value="Aminotran_1_2"/>
    <property type="match status" value="1"/>
</dbReference>
<dbReference type="InterPro" id="IPR004839">
    <property type="entry name" value="Aminotransferase_I/II_large"/>
</dbReference>
<protein>
    <submittedName>
        <fullName evidence="7">DNA-binding transcriptional regulator, MocR family, contains an aminotransferase domain</fullName>
    </submittedName>
</protein>
<dbReference type="Gene3D" id="1.10.10.10">
    <property type="entry name" value="Winged helix-like DNA-binding domain superfamily/Winged helix DNA-binding domain"/>
    <property type="match status" value="1"/>
</dbReference>
<feature type="domain" description="HTH gntR-type" evidence="6">
    <location>
        <begin position="1"/>
        <end position="69"/>
    </location>
</feature>
<dbReference type="InterPro" id="IPR000524">
    <property type="entry name" value="Tscrpt_reg_HTH_GntR"/>
</dbReference>
<comment type="similarity">
    <text evidence="1">In the C-terminal section; belongs to the class-I pyridoxal-phosphate-dependent aminotransferase family.</text>
</comment>
<name>A0A285PBS1_9HYPH</name>
<keyword evidence="5" id="KW-0804">Transcription</keyword>
<sequence length="443" mass="48134">MKTYVTIADTVAARIQSGDLRVGEKLPSQRIFAYDNGIASSTAGRVYAELVKRGLITGEVGRGSYVLAPPTPKDISAVLEARSDMPLDLETSFPIIENQSKLMAPALQELSRPDALDGAMRPARSRGNNELQNHGNIASQYLGYDDWKPDASSILFTGSGRQAIGTAITALVPVGGRLGVEAFTYPILKGFAANLGRDLVPVAMDDEGLMPDAVRHAHQSRSIDAVYVQPSLHNPTGRTMSLLRRQQIAKVAREFDLPTIEDQVYRFLMKDKLPPIARFAPDQIILLDSLSKRLAPGLSVGFLAAAKHHAAKLSVVMSQCGWAAPTFAIEATTRWISDGIIEQLDKLKQAEIAKRWVIAHAILDPYLETPSTQACHLWLQLPKHWQCDNFVTAAAIQGIAIAPGTAFAVQRPSNHVRISLVSVSQDNLKVALGKLRAILDEGS</sequence>
<proteinExistence type="inferred from homology"/>
<dbReference type="GO" id="GO:0030170">
    <property type="term" value="F:pyridoxal phosphate binding"/>
    <property type="evidence" value="ECO:0007669"/>
    <property type="project" value="InterPro"/>
</dbReference>
<dbReference type="Proteomes" id="UP000219439">
    <property type="component" value="Unassembled WGS sequence"/>
</dbReference>
<keyword evidence="7" id="KW-0032">Aminotransferase</keyword>
<dbReference type="PANTHER" id="PTHR46577">
    <property type="entry name" value="HTH-TYPE TRANSCRIPTIONAL REGULATORY PROTEIN GABR"/>
    <property type="match status" value="1"/>
</dbReference>
<evidence type="ECO:0000256" key="5">
    <source>
        <dbReference type="ARBA" id="ARBA00023163"/>
    </source>
</evidence>
<keyword evidence="2" id="KW-0663">Pyridoxal phosphate</keyword>
<dbReference type="RefSeq" id="WP_170956058.1">
    <property type="nucleotide sequence ID" value="NZ_OBEL01000002.1"/>
</dbReference>
<dbReference type="CDD" id="cd07377">
    <property type="entry name" value="WHTH_GntR"/>
    <property type="match status" value="1"/>
</dbReference>
<organism evidence="7 8">
    <name type="scientific">Cohaesibacter gelatinilyticus</name>
    <dbReference type="NCBI Taxonomy" id="372072"/>
    <lineage>
        <taxon>Bacteria</taxon>
        <taxon>Pseudomonadati</taxon>
        <taxon>Pseudomonadota</taxon>
        <taxon>Alphaproteobacteria</taxon>
        <taxon>Hyphomicrobiales</taxon>
        <taxon>Cohaesibacteraceae</taxon>
    </lineage>
</organism>
<dbReference type="CDD" id="cd00609">
    <property type="entry name" value="AAT_like"/>
    <property type="match status" value="1"/>
</dbReference>
<dbReference type="EMBL" id="OBEL01000002">
    <property type="protein sequence ID" value="SNZ19182.1"/>
    <property type="molecule type" value="Genomic_DNA"/>
</dbReference>
<evidence type="ECO:0000256" key="2">
    <source>
        <dbReference type="ARBA" id="ARBA00022898"/>
    </source>
</evidence>
<dbReference type="InterPro" id="IPR015421">
    <property type="entry name" value="PyrdxlP-dep_Trfase_major"/>
</dbReference>
<evidence type="ECO:0000259" key="6">
    <source>
        <dbReference type="PROSITE" id="PS50949"/>
    </source>
</evidence>
<dbReference type="InterPro" id="IPR051446">
    <property type="entry name" value="HTH_trans_reg/aminotransferase"/>
</dbReference>
<keyword evidence="3" id="KW-0805">Transcription regulation</keyword>
<keyword evidence="8" id="KW-1185">Reference proteome</keyword>
<dbReference type="SUPFAM" id="SSF53383">
    <property type="entry name" value="PLP-dependent transferases"/>
    <property type="match status" value="1"/>
</dbReference>